<dbReference type="AlphaFoldDB" id="A0AAD6Q2Y4"/>
<reference evidence="3" key="1">
    <citation type="journal article" date="2023" name="Mol. Ecol. Resour.">
        <title>Chromosome-level genome assembly of a triploid poplar Populus alba 'Berolinensis'.</title>
        <authorList>
            <person name="Chen S."/>
            <person name="Yu Y."/>
            <person name="Wang X."/>
            <person name="Wang S."/>
            <person name="Zhang T."/>
            <person name="Zhou Y."/>
            <person name="He R."/>
            <person name="Meng N."/>
            <person name="Wang Y."/>
            <person name="Liu W."/>
            <person name="Liu Z."/>
            <person name="Liu J."/>
            <person name="Guo Q."/>
            <person name="Huang H."/>
            <person name="Sederoff R.R."/>
            <person name="Wang G."/>
            <person name="Qu G."/>
            <person name="Chen S."/>
        </authorList>
    </citation>
    <scope>NUCLEOTIDE SEQUENCE</scope>
    <source>
        <strain evidence="3">SC-2020</strain>
    </source>
</reference>
<dbReference type="PANTHER" id="PTHR31147">
    <property type="entry name" value="ACYL TRANSFERASE 4"/>
    <property type="match status" value="1"/>
</dbReference>
<proteinExistence type="inferred from homology"/>
<evidence type="ECO:0000256" key="1">
    <source>
        <dbReference type="ARBA" id="ARBA00009861"/>
    </source>
</evidence>
<accession>A0AAD6Q2Y4</accession>
<dbReference type="GO" id="GO:0016740">
    <property type="term" value="F:transferase activity"/>
    <property type="evidence" value="ECO:0007669"/>
    <property type="project" value="UniProtKB-KW"/>
</dbReference>
<evidence type="ECO:0008006" key="5">
    <source>
        <dbReference type="Google" id="ProtNLM"/>
    </source>
</evidence>
<keyword evidence="2" id="KW-0808">Transferase</keyword>
<dbReference type="Proteomes" id="UP001164929">
    <property type="component" value="Chromosome 13"/>
</dbReference>
<protein>
    <recommendedName>
        <fullName evidence="5">Benzyl alcohol O-benzoyltransferase</fullName>
    </recommendedName>
</protein>
<evidence type="ECO:0000313" key="3">
    <source>
        <dbReference type="EMBL" id="KAJ6975158.1"/>
    </source>
</evidence>
<dbReference type="Gene3D" id="3.30.559.10">
    <property type="entry name" value="Chloramphenicol acetyltransferase-like domain"/>
    <property type="match status" value="4"/>
</dbReference>
<organism evidence="3 4">
    <name type="scientific">Populus alba x Populus x berolinensis</name>
    <dbReference type="NCBI Taxonomy" id="444605"/>
    <lineage>
        <taxon>Eukaryota</taxon>
        <taxon>Viridiplantae</taxon>
        <taxon>Streptophyta</taxon>
        <taxon>Embryophyta</taxon>
        <taxon>Tracheophyta</taxon>
        <taxon>Spermatophyta</taxon>
        <taxon>Magnoliopsida</taxon>
        <taxon>eudicotyledons</taxon>
        <taxon>Gunneridae</taxon>
        <taxon>Pentapetalae</taxon>
        <taxon>rosids</taxon>
        <taxon>fabids</taxon>
        <taxon>Malpighiales</taxon>
        <taxon>Salicaceae</taxon>
        <taxon>Saliceae</taxon>
        <taxon>Populus</taxon>
    </lineage>
</organism>
<keyword evidence="4" id="KW-1185">Reference proteome</keyword>
<dbReference type="Pfam" id="PF02458">
    <property type="entry name" value="Transferase"/>
    <property type="match status" value="2"/>
</dbReference>
<name>A0AAD6Q2Y4_9ROSI</name>
<evidence type="ECO:0000313" key="4">
    <source>
        <dbReference type="Proteomes" id="UP001164929"/>
    </source>
</evidence>
<dbReference type="InterPro" id="IPR023213">
    <property type="entry name" value="CAT-like_dom_sf"/>
</dbReference>
<comment type="caution">
    <text evidence="3">The sequence shown here is derived from an EMBL/GenBank/DDBJ whole genome shotgun (WGS) entry which is preliminary data.</text>
</comment>
<dbReference type="EMBL" id="JAQIZT010000013">
    <property type="protein sequence ID" value="KAJ6975158.1"/>
    <property type="molecule type" value="Genomic_DNA"/>
</dbReference>
<dbReference type="InterPro" id="IPR050898">
    <property type="entry name" value="Plant_acyltransferase"/>
</dbReference>
<gene>
    <name evidence="3" type="ORF">NC653_031108</name>
</gene>
<evidence type="ECO:0000256" key="2">
    <source>
        <dbReference type="ARBA" id="ARBA00022679"/>
    </source>
</evidence>
<comment type="similarity">
    <text evidence="1">Belongs to the plant acyltransferase family.</text>
</comment>
<sequence>MARGANAPSVPPVWERHVLNATNPPRVTCRHRAYEEVAGSTSSILTHDHLVHRSFFFSPSDITALRRLVPPHLSHCSKLIKPAKPTPHEFKLLSDIDDQEGLRFHIPVIQFYRHNPSVQGKDPVKIIREAIAKTLVFYYPFAGRLREGDNRKLMVECTGEGILFIEADADVTLEQFGDPLQPPFPCLEELLFDVPGSSGVLNCPLLLIQVSRLKCGGFLFALRLNHTMSDGPGLEQFMAAVAEIARGANAPSVPPVWERHVLNATEPPRVTCRHRAYEEVAGSTSSILTHDHLVHRSFFFSPSDITALRRLVPPHLSHCSSFEIITACLWICRTIALQPDPNEEMRIICLVNAREKFNPPVLPRGYYGNGFFLLAAVATAGELSRKPIGYALELVRKAKADMTEEYLRSTASLIVSKGRPLFTVPGTYIVSDLRRAGLEKVDFGWGNAIYAGTAKAIPELASFYIPFTNKKGEDGIVVPFCLPSPAVERFYKELEGMLKGQLNQEDDKKREPELIKPAKPTPHEFKLLSDIDDQEGLRFHIPLILFYRHNPSMQGNKDPVKVIREAIAKTLVFYYPFAGRLREGHNRKLMVECTGEGILFIEADADVTLEQFGDPLQPPFPCLEELLFDVPGSSGVLNCPLLLIQVSRLKCGGFLFALRLNHTMSDGPGLEQFMAAVAEMARGANAPAVPPVWERHVLNATDPPRVTCRHRAYEEVAGSTSSILTHDHLVHRSFFFSPSDITALRRLVPPHLSHCSSFEIITACLWICRTIALQPDPNEEMRIICLVNAREKFNPPLLPRGYYGNGFGLLAAVATAGELSRKPIGYALELVRKAKADMTEEYLRSTASLMVSKGRPLFTVPGTYIVSDLRRAGLEKVDFGWGNAIYAGTAKAIPELASFYSPFTNKKGEDGIVVPFCLPSPAVERFYKELEGMLKGQLVSGGANSKLIVSSL</sequence>
<dbReference type="PANTHER" id="PTHR31147:SF66">
    <property type="entry name" value="OS05G0315700 PROTEIN"/>
    <property type="match status" value="1"/>
</dbReference>